<sequence>MFPEVDITLAERLGILNWNRFEELLKWAAEPSRENLPQDTESHLTSTVTSTRVGHTLSTGNDNTTDTGLTEPSVAQSGLQFGLAKGTTQYEDLETIFTASTRLATLFRVPDIPPVRHDGSRICTICRKKLESAVDTRTAWKRHVYQDLAPYTCTMVSCPASGREMFSNRRVWVEHEFQQHLAERVWSCGSCSARLSTKEAFLQHIERHHPEYTILESQIAAKTSESMGWRMKPNVFCPLCKMKLDPLLHVYAKHVGRHLEQIALIALRIHNSDEALEDDDEFEVSQSSDSGIDEGITADAYYGEESMASRTQEIPQPTPTQSTSWRDVARPAPDQHPAVSSTRNFEHTSPGARNRDRGVPKQRKLALVGSRSVGKSDLVVRFVDNQFLESYYPTIENTFSKQMRVGKSTYDVEIVDTAGQDEYSILNSKHYIGIHGCIIVYSVKSASSFEMAQVICDKIRNHLGTDSVPTVIVGHHSETRPEERQVTWEDGHNLSLRLNCGWTEASSRNGDNVSKAFELLILEIEKLQSRAELVSQSGGDNCAVM</sequence>
<dbReference type="InterPro" id="IPR001806">
    <property type="entry name" value="Small_GTPase"/>
</dbReference>
<dbReference type="PANTHER" id="PTHR24070">
    <property type="entry name" value="RAS, DI-RAS, AND RHEB FAMILY MEMBERS OF SMALL GTPASE SUPERFAMILY"/>
    <property type="match status" value="1"/>
</dbReference>
<comment type="catalytic activity">
    <reaction evidence="12">
        <text>GTP + H2O = GDP + phosphate + H(+)</text>
        <dbReference type="Rhea" id="RHEA:19669"/>
        <dbReference type="ChEBI" id="CHEBI:15377"/>
        <dbReference type="ChEBI" id="CHEBI:15378"/>
        <dbReference type="ChEBI" id="CHEBI:37565"/>
        <dbReference type="ChEBI" id="CHEBI:43474"/>
        <dbReference type="ChEBI" id="CHEBI:58189"/>
    </reaction>
    <physiologicalReaction direction="left-to-right" evidence="12">
        <dbReference type="Rhea" id="RHEA:19670"/>
    </physiologicalReaction>
</comment>
<keyword evidence="16" id="KW-1185">Reference proteome</keyword>
<dbReference type="GO" id="GO:0012505">
    <property type="term" value="C:endomembrane system"/>
    <property type="evidence" value="ECO:0007669"/>
    <property type="project" value="UniProtKB-SubCell"/>
</dbReference>
<dbReference type="NCBIfam" id="TIGR00231">
    <property type="entry name" value="small_GTP"/>
    <property type="match status" value="1"/>
</dbReference>
<evidence type="ECO:0000256" key="11">
    <source>
        <dbReference type="ARBA" id="ARBA00046278"/>
    </source>
</evidence>
<comment type="caution">
    <text evidence="15">The sequence shown here is derived from an EMBL/GenBank/DDBJ whole genome shotgun (WGS) entry which is preliminary data.</text>
</comment>
<dbReference type="SMART" id="SM00355">
    <property type="entry name" value="ZnF_C2H2"/>
    <property type="match status" value="3"/>
</dbReference>
<evidence type="ECO:0000256" key="9">
    <source>
        <dbReference type="ARBA" id="ARBA00023289"/>
    </source>
</evidence>
<reference evidence="15" key="1">
    <citation type="journal article" date="2023" name="Mol. Phylogenet. Evol.">
        <title>Genome-scale phylogeny and comparative genomics of the fungal order Sordariales.</title>
        <authorList>
            <person name="Hensen N."/>
            <person name="Bonometti L."/>
            <person name="Westerberg I."/>
            <person name="Brannstrom I.O."/>
            <person name="Guillou S."/>
            <person name="Cros-Aarteil S."/>
            <person name="Calhoun S."/>
            <person name="Haridas S."/>
            <person name="Kuo A."/>
            <person name="Mondo S."/>
            <person name="Pangilinan J."/>
            <person name="Riley R."/>
            <person name="LaButti K."/>
            <person name="Andreopoulos B."/>
            <person name="Lipzen A."/>
            <person name="Chen C."/>
            <person name="Yan M."/>
            <person name="Daum C."/>
            <person name="Ng V."/>
            <person name="Clum A."/>
            <person name="Steindorff A."/>
            <person name="Ohm R.A."/>
            <person name="Martin F."/>
            <person name="Silar P."/>
            <person name="Natvig D.O."/>
            <person name="Lalanne C."/>
            <person name="Gautier V."/>
            <person name="Ament-Velasquez S.L."/>
            <person name="Kruys A."/>
            <person name="Hutchinson M.I."/>
            <person name="Powell A.J."/>
            <person name="Barry K."/>
            <person name="Miller A.N."/>
            <person name="Grigoriev I.V."/>
            <person name="Debuchy R."/>
            <person name="Gladieux P."/>
            <person name="Hiltunen Thoren M."/>
            <person name="Johannesson H."/>
        </authorList>
    </citation>
    <scope>NUCLEOTIDE SEQUENCE</scope>
    <source>
        <strain evidence="15">PSN293</strain>
    </source>
</reference>
<dbReference type="GO" id="GO:0003924">
    <property type="term" value="F:GTPase activity"/>
    <property type="evidence" value="ECO:0007669"/>
    <property type="project" value="InterPro"/>
</dbReference>
<dbReference type="GO" id="GO:0016020">
    <property type="term" value="C:membrane"/>
    <property type="evidence" value="ECO:0007669"/>
    <property type="project" value="InterPro"/>
</dbReference>
<feature type="region of interest" description="Disordered" evidence="13">
    <location>
        <begin position="32"/>
        <end position="68"/>
    </location>
</feature>
<evidence type="ECO:0000256" key="3">
    <source>
        <dbReference type="ARBA" id="ARBA00022741"/>
    </source>
</evidence>
<evidence type="ECO:0000313" key="15">
    <source>
        <dbReference type="EMBL" id="KAK4207931.1"/>
    </source>
</evidence>
<dbReference type="GO" id="GO:0046872">
    <property type="term" value="F:metal ion binding"/>
    <property type="evidence" value="ECO:0007669"/>
    <property type="project" value="UniProtKB-KW"/>
</dbReference>
<keyword evidence="6" id="KW-0342">GTP-binding</keyword>
<dbReference type="PROSITE" id="PS00028">
    <property type="entry name" value="ZINC_FINGER_C2H2_1"/>
    <property type="match status" value="1"/>
</dbReference>
<keyword evidence="5" id="KW-0460">Magnesium</keyword>
<name>A0AAN6XYB0_9PEZI</name>
<evidence type="ECO:0000256" key="2">
    <source>
        <dbReference type="ARBA" id="ARBA00022723"/>
    </source>
</evidence>
<feature type="domain" description="C2H2-type" evidence="14">
    <location>
        <begin position="188"/>
        <end position="209"/>
    </location>
</feature>
<evidence type="ECO:0000256" key="13">
    <source>
        <dbReference type="SAM" id="MobiDB-lite"/>
    </source>
</evidence>
<keyword evidence="2" id="KW-0479">Metal-binding</keyword>
<keyword evidence="8" id="KW-0449">Lipoprotein</keyword>
<dbReference type="InterPro" id="IPR027417">
    <property type="entry name" value="P-loop_NTPase"/>
</dbReference>
<dbReference type="AlphaFoldDB" id="A0AAN6XYB0"/>
<evidence type="ECO:0000256" key="5">
    <source>
        <dbReference type="ARBA" id="ARBA00022842"/>
    </source>
</evidence>
<accession>A0AAN6XYB0</accession>
<dbReference type="InterPro" id="IPR005225">
    <property type="entry name" value="Small_GTP-bd"/>
</dbReference>
<evidence type="ECO:0000256" key="10">
    <source>
        <dbReference type="ARBA" id="ARBA00037969"/>
    </source>
</evidence>
<dbReference type="SMART" id="SM00173">
    <property type="entry name" value="RAS"/>
    <property type="match status" value="1"/>
</dbReference>
<evidence type="ECO:0000313" key="16">
    <source>
        <dbReference type="Proteomes" id="UP001301769"/>
    </source>
</evidence>
<keyword evidence="1" id="KW-0488">Methylation</keyword>
<dbReference type="EMBL" id="MU858266">
    <property type="protein sequence ID" value="KAK4207931.1"/>
    <property type="molecule type" value="Genomic_DNA"/>
</dbReference>
<evidence type="ECO:0000256" key="1">
    <source>
        <dbReference type="ARBA" id="ARBA00022481"/>
    </source>
</evidence>
<dbReference type="SMART" id="SM00174">
    <property type="entry name" value="RHO"/>
    <property type="match status" value="1"/>
</dbReference>
<evidence type="ECO:0000256" key="4">
    <source>
        <dbReference type="ARBA" id="ARBA00022801"/>
    </source>
</evidence>
<evidence type="ECO:0000256" key="12">
    <source>
        <dbReference type="ARBA" id="ARBA00049117"/>
    </source>
</evidence>
<dbReference type="Proteomes" id="UP001301769">
    <property type="component" value="Unassembled WGS sequence"/>
</dbReference>
<evidence type="ECO:0000256" key="8">
    <source>
        <dbReference type="ARBA" id="ARBA00023288"/>
    </source>
</evidence>
<comment type="subcellular location">
    <subcellularLocation>
        <location evidence="11">Endomembrane system</location>
        <topology evidence="11">Lipid-anchor</topology>
        <orientation evidence="11">Cytoplasmic side</orientation>
    </subcellularLocation>
</comment>
<protein>
    <submittedName>
        <fullName evidence="15">GTP-binding protein</fullName>
    </submittedName>
</protein>
<evidence type="ECO:0000256" key="7">
    <source>
        <dbReference type="ARBA" id="ARBA00023136"/>
    </source>
</evidence>
<keyword evidence="4" id="KW-0378">Hydrolase</keyword>
<dbReference type="Gene3D" id="3.30.160.60">
    <property type="entry name" value="Classic Zinc Finger"/>
    <property type="match status" value="1"/>
</dbReference>
<comment type="similarity">
    <text evidence="10">Belongs to the small GTPase superfamily. Rheb family.</text>
</comment>
<keyword evidence="3" id="KW-0547">Nucleotide-binding</keyword>
<dbReference type="PRINTS" id="PR00449">
    <property type="entry name" value="RASTRNSFRMNG"/>
</dbReference>
<dbReference type="Gene3D" id="3.40.50.300">
    <property type="entry name" value="P-loop containing nucleotide triphosphate hydrolases"/>
    <property type="match status" value="1"/>
</dbReference>
<dbReference type="PROSITE" id="PS51419">
    <property type="entry name" value="RAB"/>
    <property type="match status" value="1"/>
</dbReference>
<proteinExistence type="inferred from homology"/>
<feature type="compositionally biased region" description="Low complexity" evidence="13">
    <location>
        <begin position="56"/>
        <end position="68"/>
    </location>
</feature>
<feature type="compositionally biased region" description="Polar residues" evidence="13">
    <location>
        <begin position="308"/>
        <end position="325"/>
    </location>
</feature>
<dbReference type="SMART" id="SM00175">
    <property type="entry name" value="RAB"/>
    <property type="match status" value="1"/>
</dbReference>
<dbReference type="Pfam" id="PF00071">
    <property type="entry name" value="Ras"/>
    <property type="match status" value="1"/>
</dbReference>
<dbReference type="FunFam" id="3.40.50.300:FF:000273">
    <property type="entry name" value="GTP-binding protein Rheb homolog"/>
    <property type="match status" value="1"/>
</dbReference>
<keyword evidence="9" id="KW-0636">Prenylation</keyword>
<dbReference type="InterPro" id="IPR020849">
    <property type="entry name" value="Small_GTPase_Ras-type"/>
</dbReference>
<evidence type="ECO:0000259" key="14">
    <source>
        <dbReference type="PROSITE" id="PS00028"/>
    </source>
</evidence>
<dbReference type="PROSITE" id="PS51421">
    <property type="entry name" value="RAS"/>
    <property type="match status" value="1"/>
</dbReference>
<reference evidence="15" key="2">
    <citation type="submission" date="2023-05" db="EMBL/GenBank/DDBJ databases">
        <authorList>
            <consortium name="Lawrence Berkeley National Laboratory"/>
            <person name="Steindorff A."/>
            <person name="Hensen N."/>
            <person name="Bonometti L."/>
            <person name="Westerberg I."/>
            <person name="Brannstrom I.O."/>
            <person name="Guillou S."/>
            <person name="Cros-Aarteil S."/>
            <person name="Calhoun S."/>
            <person name="Haridas S."/>
            <person name="Kuo A."/>
            <person name="Mondo S."/>
            <person name="Pangilinan J."/>
            <person name="Riley R."/>
            <person name="Labutti K."/>
            <person name="Andreopoulos B."/>
            <person name="Lipzen A."/>
            <person name="Chen C."/>
            <person name="Yanf M."/>
            <person name="Daum C."/>
            <person name="Ng V."/>
            <person name="Clum A."/>
            <person name="Ohm R."/>
            <person name="Martin F."/>
            <person name="Silar P."/>
            <person name="Natvig D."/>
            <person name="Lalanne C."/>
            <person name="Gautier V."/>
            <person name="Ament-Velasquez S.L."/>
            <person name="Kruys A."/>
            <person name="Hutchinson M.I."/>
            <person name="Powell A.J."/>
            <person name="Barry K."/>
            <person name="Miller A.N."/>
            <person name="Grigoriev I.V."/>
            <person name="Debuchy R."/>
            <person name="Gladieux P."/>
            <person name="Thoren M.H."/>
            <person name="Johannesson H."/>
        </authorList>
    </citation>
    <scope>NUCLEOTIDE SEQUENCE</scope>
    <source>
        <strain evidence="15">PSN293</strain>
    </source>
</reference>
<keyword evidence="7" id="KW-0472">Membrane</keyword>
<dbReference type="SUPFAM" id="SSF52540">
    <property type="entry name" value="P-loop containing nucleoside triphosphate hydrolases"/>
    <property type="match status" value="1"/>
</dbReference>
<organism evidence="15 16">
    <name type="scientific">Rhypophila decipiens</name>
    <dbReference type="NCBI Taxonomy" id="261697"/>
    <lineage>
        <taxon>Eukaryota</taxon>
        <taxon>Fungi</taxon>
        <taxon>Dikarya</taxon>
        <taxon>Ascomycota</taxon>
        <taxon>Pezizomycotina</taxon>
        <taxon>Sordariomycetes</taxon>
        <taxon>Sordariomycetidae</taxon>
        <taxon>Sordariales</taxon>
        <taxon>Naviculisporaceae</taxon>
        <taxon>Rhypophila</taxon>
    </lineage>
</organism>
<dbReference type="GO" id="GO:0005525">
    <property type="term" value="F:GTP binding"/>
    <property type="evidence" value="ECO:0007669"/>
    <property type="project" value="UniProtKB-KW"/>
</dbReference>
<feature type="region of interest" description="Disordered" evidence="13">
    <location>
        <begin position="307"/>
        <end position="363"/>
    </location>
</feature>
<dbReference type="GO" id="GO:0007165">
    <property type="term" value="P:signal transduction"/>
    <property type="evidence" value="ECO:0007669"/>
    <property type="project" value="InterPro"/>
</dbReference>
<feature type="compositionally biased region" description="Polar residues" evidence="13">
    <location>
        <begin position="35"/>
        <end position="53"/>
    </location>
</feature>
<evidence type="ECO:0000256" key="6">
    <source>
        <dbReference type="ARBA" id="ARBA00023134"/>
    </source>
</evidence>
<dbReference type="InterPro" id="IPR013087">
    <property type="entry name" value="Znf_C2H2_type"/>
</dbReference>
<gene>
    <name evidence="15" type="ORF">QBC37DRAFT_297682</name>
</gene>